<protein>
    <submittedName>
        <fullName evidence="2">Uncharacterized protein</fullName>
    </submittedName>
</protein>
<evidence type="ECO:0000313" key="2">
    <source>
        <dbReference type="EMBL" id="GBG83147.1"/>
    </source>
</evidence>
<dbReference type="Gramene" id="GBG83147">
    <property type="protein sequence ID" value="GBG83147"/>
    <property type="gene ID" value="CBR_g36763"/>
</dbReference>
<keyword evidence="3" id="KW-1185">Reference proteome</keyword>
<evidence type="ECO:0000313" key="3">
    <source>
        <dbReference type="Proteomes" id="UP000265515"/>
    </source>
</evidence>
<evidence type="ECO:0000256" key="1">
    <source>
        <dbReference type="SAM" id="MobiDB-lite"/>
    </source>
</evidence>
<accession>A0A388LLH6</accession>
<sequence>MMATSNVQDDMLSEEEIKQLYRRSLLSLSVDVWGLLPLQPIPSAFGACMRENVGNRSDGSQQACEHVHALRVNDEHTMTAENQVSCNMEYHPEHTTQKLRMSSSVSLNDIPEKVEDHMNDNGKVSKMVDDNYLQTEAEMVTVDMTNDEKMINDIERRVQNETSGEMNLGSTSLATSDGEKFEGENVQDTDSDMKMMKRLLRCMTKTFCLTRAGDVEMYPSPSAFVDVFLEFVGTLRADVRRAVDRLVKSKGIATITGMGSRELTNVRGEIAYNIVRGFWSGLGLPYPCGSSVDHLKMKRDEMRKKMMEDSSWRVRGSEPWGAEKFKNVIDEVLYRDYKELKRRGYTLQQLAFAHMVLDCDMNNKSRPARTAQATQEMRRIEEVIITTHKTRVGKLFVNVIPLDREKQVVEIARRISERQDVLGRKGKNEVLRMKDDHKFLSIVDTNDVLNVDVDDMHNKSGGDDAQAGQNTIHLQDHDTRDDDISLAAQSPTSKTADKGRE</sequence>
<dbReference type="EMBL" id="BFEA01000430">
    <property type="protein sequence ID" value="GBG83147.1"/>
    <property type="molecule type" value="Genomic_DNA"/>
</dbReference>
<name>A0A388LLH6_CHABU</name>
<dbReference type="Proteomes" id="UP000265515">
    <property type="component" value="Unassembled WGS sequence"/>
</dbReference>
<feature type="region of interest" description="Disordered" evidence="1">
    <location>
        <begin position="454"/>
        <end position="501"/>
    </location>
</feature>
<proteinExistence type="predicted"/>
<organism evidence="2 3">
    <name type="scientific">Chara braunii</name>
    <name type="common">Braun's stonewort</name>
    <dbReference type="NCBI Taxonomy" id="69332"/>
    <lineage>
        <taxon>Eukaryota</taxon>
        <taxon>Viridiplantae</taxon>
        <taxon>Streptophyta</taxon>
        <taxon>Charophyceae</taxon>
        <taxon>Charales</taxon>
        <taxon>Characeae</taxon>
        <taxon>Chara</taxon>
    </lineage>
</organism>
<feature type="compositionally biased region" description="Basic and acidic residues" evidence="1">
    <location>
        <begin position="474"/>
        <end position="483"/>
    </location>
</feature>
<dbReference type="AlphaFoldDB" id="A0A388LLH6"/>
<gene>
    <name evidence="2" type="ORF">CBR_g36763</name>
</gene>
<comment type="caution">
    <text evidence="2">The sequence shown here is derived from an EMBL/GenBank/DDBJ whole genome shotgun (WGS) entry which is preliminary data.</text>
</comment>
<reference evidence="2 3" key="1">
    <citation type="journal article" date="2018" name="Cell">
        <title>The Chara Genome: Secondary Complexity and Implications for Plant Terrestrialization.</title>
        <authorList>
            <person name="Nishiyama T."/>
            <person name="Sakayama H."/>
            <person name="Vries J.D."/>
            <person name="Buschmann H."/>
            <person name="Saint-Marcoux D."/>
            <person name="Ullrich K.K."/>
            <person name="Haas F.B."/>
            <person name="Vanderstraeten L."/>
            <person name="Becker D."/>
            <person name="Lang D."/>
            <person name="Vosolsobe S."/>
            <person name="Rombauts S."/>
            <person name="Wilhelmsson P.K.I."/>
            <person name="Janitza P."/>
            <person name="Kern R."/>
            <person name="Heyl A."/>
            <person name="Rumpler F."/>
            <person name="Villalobos L.I.A.C."/>
            <person name="Clay J.M."/>
            <person name="Skokan R."/>
            <person name="Toyoda A."/>
            <person name="Suzuki Y."/>
            <person name="Kagoshima H."/>
            <person name="Schijlen E."/>
            <person name="Tajeshwar N."/>
            <person name="Catarino B."/>
            <person name="Hetherington A.J."/>
            <person name="Saltykova A."/>
            <person name="Bonnot C."/>
            <person name="Breuninger H."/>
            <person name="Symeonidi A."/>
            <person name="Radhakrishnan G.V."/>
            <person name="Van Nieuwerburgh F."/>
            <person name="Deforce D."/>
            <person name="Chang C."/>
            <person name="Karol K.G."/>
            <person name="Hedrich R."/>
            <person name="Ulvskov P."/>
            <person name="Glockner G."/>
            <person name="Delwiche C.F."/>
            <person name="Petrasek J."/>
            <person name="Van de Peer Y."/>
            <person name="Friml J."/>
            <person name="Beilby M."/>
            <person name="Dolan L."/>
            <person name="Kohara Y."/>
            <person name="Sugano S."/>
            <person name="Fujiyama A."/>
            <person name="Delaux P.-M."/>
            <person name="Quint M."/>
            <person name="TheiBen G."/>
            <person name="Hagemann M."/>
            <person name="Harholt J."/>
            <person name="Dunand C."/>
            <person name="Zachgo S."/>
            <person name="Langdale J."/>
            <person name="Maumus F."/>
            <person name="Straeten D.V.D."/>
            <person name="Gould S.B."/>
            <person name="Rensing S.A."/>
        </authorList>
    </citation>
    <scope>NUCLEOTIDE SEQUENCE [LARGE SCALE GENOMIC DNA]</scope>
    <source>
        <strain evidence="2 3">S276</strain>
    </source>
</reference>